<accession>A0AA38MTI7</accession>
<evidence type="ECO:0000313" key="3">
    <source>
        <dbReference type="Proteomes" id="UP001168821"/>
    </source>
</evidence>
<evidence type="ECO:0000313" key="2">
    <source>
        <dbReference type="EMBL" id="KAJ3666741.1"/>
    </source>
</evidence>
<name>A0AA38MTI7_9CUCU</name>
<reference evidence="2" key="1">
    <citation type="journal article" date="2023" name="G3 (Bethesda)">
        <title>Whole genome assemblies of Zophobas morio and Tenebrio molitor.</title>
        <authorList>
            <person name="Kaur S."/>
            <person name="Stinson S.A."/>
            <person name="diCenzo G.C."/>
        </authorList>
    </citation>
    <scope>NUCLEOTIDE SEQUENCE</scope>
    <source>
        <strain evidence="2">QUZm001</strain>
    </source>
</reference>
<keyword evidence="3" id="KW-1185">Reference proteome</keyword>
<dbReference type="Proteomes" id="UP001168821">
    <property type="component" value="Unassembled WGS sequence"/>
</dbReference>
<feature type="region of interest" description="Disordered" evidence="1">
    <location>
        <begin position="453"/>
        <end position="478"/>
    </location>
</feature>
<sequence>MDHYMHWSDYEDIKEQQSREHLIERLQGARNKLAPILDDVIMSASELMKRGCFEDWMLTPEQYQDIIWASQILQECDYTKSDRDYTLANVDVIVNNVSVNGKMMSVKDKSIIIDEATVLELLELYQNMGVIIQRLLTDGVRVNDSVAVKSSERVKSSRTSMEHSRSAVQEPEEDYDEFRENMKRMSSKQVSTPSPSSTSFTEMQEGKSHSRSASFTETDMQEDMPEETDRDVNPPEIKSTLSALVNNSSGDLHKKKSENEIVSDYDDGSKKKSKSDINEPSVFINIRCFSDYSDAEYDSADGKVIKCAKDCPSHYHIKLDGEPVTLKMNQNNVEDGTVYCINTGGDASDEIRIIIKQCPECRSTVIGSSTRIRETTETGESHESITLHGKQGDESNMAYSSDENESLKESEKCKCLQKGRVCTDISKVRCEEFSSPCSCTDTDLSRLISERKMASRHSVRSGDTIESKQRVGSDRSESKMDVLIDSDNVDKSTVRVHDDDREPSMQKLPSKIIRQQSSLALTRRRLCSSMEFDVTTVHTRLRDREIQHGNSHIVVELKKLGVDKILRACRPAKCCRKAILDERQRTALPYCVSLKSLPLMGNDVEVIKQSIDMSVKKIKNSMDLTQAHKDKLAFYVSLGKDDFKPNFDFPWVIPLYDVKLSKTKQSQDRFFVLKKNESIPTQTEPVNVDGSKHKTNKSTKSSSGYLSGKKYFLLKKPTSNSTRLERLRLRKRDYASQRRVRFRQKNNSSDYSEQNCVIKTCHQKRSIYKSKNIWSSISHDDWNFIFAQDNKELGLSNVDFTFGQTRISKRHYSKPSSKVSVHYEELSHLTKFVCPQSNIEHTCNLLTKASSTVKPLERGDYSFSSISSVLDVRVGDKKSELSNFELKRTKLISPKSMPNFWKRVSEELYYTSNALTVCMRRSQSLTKCQNVAKVPQVPQLEEPKEFRLSKAQESTNQIKLEYYVALVNGDLVWSNKLPLEPQNFTTFYNHSNKTKKGDTPGTPVEDPMFATRVTPEERARPMQSRKRRNPHNNSPSDSRSTISELPMEQVAQSQAQSSPSRRGKPPAELASYPLGPESQEELWAPHLVSEISLPRVHEPVKKQEVKIVEAEPEKPKSVCSEKTVCRGNNCTVCKSTPSGSNKKCFGGDIKINIKKTKDKGVRVSGAGAKSCNKEICEIYKNKNLMPDKPGTSSVKKSKDSCQKFTISAKENIEIYINDKKICLGKNKGKKCPKESRPENKEDDKN</sequence>
<feature type="region of interest" description="Disordered" evidence="1">
    <location>
        <begin position="1224"/>
        <end position="1245"/>
    </location>
</feature>
<dbReference type="AlphaFoldDB" id="A0AA38MTI7"/>
<feature type="region of interest" description="Disordered" evidence="1">
    <location>
        <begin position="985"/>
        <end position="1073"/>
    </location>
</feature>
<feature type="region of interest" description="Disordered" evidence="1">
    <location>
        <begin position="148"/>
        <end position="276"/>
    </location>
</feature>
<feature type="region of interest" description="Disordered" evidence="1">
    <location>
        <begin position="682"/>
        <end position="704"/>
    </location>
</feature>
<feature type="compositionally biased region" description="Basic and acidic residues" evidence="1">
    <location>
        <begin position="1231"/>
        <end position="1245"/>
    </location>
</feature>
<evidence type="ECO:0000256" key="1">
    <source>
        <dbReference type="SAM" id="MobiDB-lite"/>
    </source>
</evidence>
<feature type="compositionally biased region" description="Acidic residues" evidence="1">
    <location>
        <begin position="219"/>
        <end position="229"/>
    </location>
</feature>
<feature type="compositionally biased region" description="Low complexity" evidence="1">
    <location>
        <begin position="1049"/>
        <end position="1060"/>
    </location>
</feature>
<proteinExistence type="predicted"/>
<feature type="compositionally biased region" description="Polar residues" evidence="1">
    <location>
        <begin position="1031"/>
        <end position="1043"/>
    </location>
</feature>
<organism evidence="2 3">
    <name type="scientific">Zophobas morio</name>
    <dbReference type="NCBI Taxonomy" id="2755281"/>
    <lineage>
        <taxon>Eukaryota</taxon>
        <taxon>Metazoa</taxon>
        <taxon>Ecdysozoa</taxon>
        <taxon>Arthropoda</taxon>
        <taxon>Hexapoda</taxon>
        <taxon>Insecta</taxon>
        <taxon>Pterygota</taxon>
        <taxon>Neoptera</taxon>
        <taxon>Endopterygota</taxon>
        <taxon>Coleoptera</taxon>
        <taxon>Polyphaga</taxon>
        <taxon>Cucujiformia</taxon>
        <taxon>Tenebrionidae</taxon>
        <taxon>Zophobas</taxon>
    </lineage>
</organism>
<dbReference type="EMBL" id="JALNTZ010000001">
    <property type="protein sequence ID" value="KAJ3666741.1"/>
    <property type="molecule type" value="Genomic_DNA"/>
</dbReference>
<feature type="compositionally biased region" description="Polar residues" evidence="1">
    <location>
        <begin position="239"/>
        <end position="250"/>
    </location>
</feature>
<feature type="compositionally biased region" description="Basic and acidic residues" evidence="1">
    <location>
        <begin position="267"/>
        <end position="276"/>
    </location>
</feature>
<feature type="compositionally biased region" description="Basic and acidic residues" evidence="1">
    <location>
        <begin position="150"/>
        <end position="165"/>
    </location>
</feature>
<protein>
    <submittedName>
        <fullName evidence="2">Uncharacterized protein</fullName>
    </submittedName>
</protein>
<gene>
    <name evidence="2" type="ORF">Zmor_002173</name>
</gene>
<feature type="region of interest" description="Disordered" evidence="1">
    <location>
        <begin position="372"/>
        <end position="398"/>
    </location>
</feature>
<feature type="compositionally biased region" description="Basic and acidic residues" evidence="1">
    <location>
        <begin position="463"/>
        <end position="478"/>
    </location>
</feature>
<comment type="caution">
    <text evidence="2">The sequence shown here is derived from an EMBL/GenBank/DDBJ whole genome shotgun (WGS) entry which is preliminary data.</text>
</comment>
<feature type="compositionally biased region" description="Basic and acidic residues" evidence="1">
    <location>
        <begin position="372"/>
        <end position="393"/>
    </location>
</feature>